<dbReference type="SUPFAM" id="SSF55486">
    <property type="entry name" value="Metalloproteases ('zincins'), catalytic domain"/>
    <property type="match status" value="1"/>
</dbReference>
<gene>
    <name evidence="10" type="ORF">LMG32879_001977</name>
</gene>
<evidence type="ECO:0000256" key="2">
    <source>
        <dbReference type="ARBA" id="ARBA00007357"/>
    </source>
</evidence>
<proteinExistence type="inferred from homology"/>
<dbReference type="EMBL" id="CATKSH010000011">
    <property type="protein sequence ID" value="CAI9121131.1"/>
    <property type="molecule type" value="Genomic_DNA"/>
</dbReference>
<dbReference type="Proteomes" id="UP001176960">
    <property type="component" value="Unassembled WGS sequence"/>
</dbReference>
<keyword evidence="11" id="KW-1185">Reference proteome</keyword>
<dbReference type="PRINTS" id="PR00786">
    <property type="entry name" value="NEPRILYSIN"/>
</dbReference>
<accession>A0AA35Y213</accession>
<dbReference type="InterPro" id="IPR024079">
    <property type="entry name" value="MetalloPept_cat_dom_sf"/>
</dbReference>
<evidence type="ECO:0000313" key="11">
    <source>
        <dbReference type="Proteomes" id="UP001176960"/>
    </source>
</evidence>
<dbReference type="PANTHER" id="PTHR11733:SF167">
    <property type="entry name" value="FI17812P1-RELATED"/>
    <property type="match status" value="1"/>
</dbReference>
<keyword evidence="6" id="KW-0862">Zinc</keyword>
<evidence type="ECO:0000256" key="6">
    <source>
        <dbReference type="ARBA" id="ARBA00022833"/>
    </source>
</evidence>
<protein>
    <submittedName>
        <fullName evidence="10">M13 family metallopeptidase</fullName>
    </submittedName>
</protein>
<dbReference type="InterPro" id="IPR018497">
    <property type="entry name" value="Peptidase_M13_C"/>
</dbReference>
<dbReference type="PANTHER" id="PTHR11733">
    <property type="entry name" value="ZINC METALLOPROTEASE FAMILY M13 NEPRILYSIN-RELATED"/>
    <property type="match status" value="1"/>
</dbReference>
<evidence type="ECO:0000256" key="7">
    <source>
        <dbReference type="ARBA" id="ARBA00023049"/>
    </source>
</evidence>
<dbReference type="AlphaFoldDB" id="A0AA35Y213"/>
<reference evidence="10" key="1">
    <citation type="submission" date="2023-03" db="EMBL/GenBank/DDBJ databases">
        <authorList>
            <person name="Cleenwerck I."/>
        </authorList>
    </citation>
    <scope>NUCLEOTIDE SEQUENCE</scope>
    <source>
        <strain evidence="10">LMG 32879</strain>
    </source>
</reference>
<dbReference type="InterPro" id="IPR000718">
    <property type="entry name" value="Peptidase_M13"/>
</dbReference>
<evidence type="ECO:0000313" key="10">
    <source>
        <dbReference type="EMBL" id="CAI9121131.1"/>
    </source>
</evidence>
<dbReference type="Pfam" id="PF01431">
    <property type="entry name" value="Peptidase_M13"/>
    <property type="match status" value="1"/>
</dbReference>
<evidence type="ECO:0000256" key="5">
    <source>
        <dbReference type="ARBA" id="ARBA00022801"/>
    </source>
</evidence>
<dbReference type="GO" id="GO:0016485">
    <property type="term" value="P:protein processing"/>
    <property type="evidence" value="ECO:0007669"/>
    <property type="project" value="TreeGrafter"/>
</dbReference>
<comment type="caution">
    <text evidence="10">The sequence shown here is derived from an EMBL/GenBank/DDBJ whole genome shotgun (WGS) entry which is preliminary data.</text>
</comment>
<name>A0AA35Y213_9PROT</name>
<keyword evidence="7" id="KW-0482">Metalloprotease</keyword>
<dbReference type="PROSITE" id="PS51885">
    <property type="entry name" value="NEPRILYSIN"/>
    <property type="match status" value="1"/>
</dbReference>
<dbReference type="CDD" id="cd08662">
    <property type="entry name" value="M13"/>
    <property type="match status" value="1"/>
</dbReference>
<dbReference type="Pfam" id="PF05649">
    <property type="entry name" value="Peptidase_M13_N"/>
    <property type="match status" value="1"/>
</dbReference>
<evidence type="ECO:0000259" key="8">
    <source>
        <dbReference type="Pfam" id="PF01431"/>
    </source>
</evidence>
<evidence type="ECO:0000256" key="1">
    <source>
        <dbReference type="ARBA" id="ARBA00001947"/>
    </source>
</evidence>
<dbReference type="Gene3D" id="3.40.390.10">
    <property type="entry name" value="Collagenase (Catalytic Domain)"/>
    <property type="match status" value="1"/>
</dbReference>
<evidence type="ECO:0000256" key="3">
    <source>
        <dbReference type="ARBA" id="ARBA00022670"/>
    </source>
</evidence>
<comment type="cofactor">
    <cofactor evidence="1">
        <name>Zn(2+)</name>
        <dbReference type="ChEBI" id="CHEBI:29105"/>
    </cofactor>
</comment>
<evidence type="ECO:0000256" key="4">
    <source>
        <dbReference type="ARBA" id="ARBA00022723"/>
    </source>
</evidence>
<dbReference type="GO" id="GO:0046872">
    <property type="term" value="F:metal ion binding"/>
    <property type="evidence" value="ECO:0007669"/>
    <property type="project" value="UniProtKB-KW"/>
</dbReference>
<keyword evidence="5" id="KW-0378">Hydrolase</keyword>
<feature type="domain" description="Peptidase M13 C-terminal" evidence="8">
    <location>
        <begin position="467"/>
        <end position="668"/>
    </location>
</feature>
<dbReference type="GO" id="GO:0005886">
    <property type="term" value="C:plasma membrane"/>
    <property type="evidence" value="ECO:0007669"/>
    <property type="project" value="TreeGrafter"/>
</dbReference>
<comment type="similarity">
    <text evidence="2">Belongs to the peptidase M13 family.</text>
</comment>
<keyword evidence="4" id="KW-0479">Metal-binding</keyword>
<sequence>MNGGASAHAASEKVQPYKNGWGFDVAGMDKSVKAGDNFFRYANGTYLDHIQIPPDKSTFGPFSILADVARERVQGILTAAGKTAPAGDPTTTEAKLGVYYATFLDEARAEQLGATPLKGDLDQVKAVHDAASLAELFGRAQSSFQFNPFSVGIGPDAKDPTQNALEIGQGSLGLPDRDYYLKPEFAKKKTAYQAYIAKMLGLVGWENPADAAAKVVALETEIAKIQWARVDRRDPVKTYNPTTIGDLSKSAPGIEWITLFKAAGLPTSDISGTRIIVDEPSAVAGTAKVIKAADLDVIRAWLAFHLADNAAPALSKAFVQADFEFNAHELNGQQQLSERWKRAVGATGRAMGFAIGKVYVDKYFPPSAKASITELTQQVKAAFAERLHHVTWMAPETRDAAEQKLNNFLIIVGYPAKWRTYDGLVVKNGDIYGNMERSSAFEWQYELSHFGKPVDREEWLMTPQTVNAYNNPTQVEVVFPAAILQPPFFDPKGDAAVNYGAIGGVIGHEMTHSFDDQGRQFDEHGRLHQWWKDEDVKRFQALADKFGKQYDAFEVVPGTHLNGKLTMGENIADLGGLTLALDAYHASLHGKPAPVVHGLTGDQRVFLGWAQVWREKVRDDAARNYATVDPHSAPQARVNIPMHNIDAWYKAFDVKPGEKLYLTPEERVKIW</sequence>
<dbReference type="Gene3D" id="1.10.1380.10">
    <property type="entry name" value="Neutral endopeptidase , domain2"/>
    <property type="match status" value="1"/>
</dbReference>
<organism evidence="10 11">
    <name type="scientific">Brytella acorum</name>
    <dbReference type="NCBI Taxonomy" id="2959299"/>
    <lineage>
        <taxon>Bacteria</taxon>
        <taxon>Pseudomonadati</taxon>
        <taxon>Pseudomonadota</taxon>
        <taxon>Alphaproteobacteria</taxon>
        <taxon>Acetobacterales</taxon>
        <taxon>Acetobacteraceae</taxon>
        <taxon>Brytella</taxon>
    </lineage>
</organism>
<dbReference type="InterPro" id="IPR042089">
    <property type="entry name" value="Peptidase_M13_dom_2"/>
</dbReference>
<feature type="domain" description="Peptidase M13 N-terminal" evidence="9">
    <location>
        <begin position="35"/>
        <end position="415"/>
    </location>
</feature>
<dbReference type="InterPro" id="IPR008753">
    <property type="entry name" value="Peptidase_M13_N"/>
</dbReference>
<evidence type="ECO:0000259" key="9">
    <source>
        <dbReference type="Pfam" id="PF05649"/>
    </source>
</evidence>
<keyword evidence="3" id="KW-0645">Protease</keyword>
<dbReference type="GO" id="GO:0004222">
    <property type="term" value="F:metalloendopeptidase activity"/>
    <property type="evidence" value="ECO:0007669"/>
    <property type="project" value="InterPro"/>
</dbReference>